<keyword evidence="2" id="KW-0238">DNA-binding</keyword>
<dbReference type="Gene3D" id="1.10.10.60">
    <property type="entry name" value="Homeodomain-like"/>
    <property type="match status" value="1"/>
</dbReference>
<evidence type="ECO:0000313" key="5">
    <source>
        <dbReference type="EMBL" id="MBZ5715240.1"/>
    </source>
</evidence>
<evidence type="ECO:0000256" key="1">
    <source>
        <dbReference type="ARBA" id="ARBA00023015"/>
    </source>
</evidence>
<feature type="domain" description="HTH araC/xylS-type" evidence="4">
    <location>
        <begin position="175"/>
        <end position="277"/>
    </location>
</feature>
<proteinExistence type="predicted"/>
<evidence type="ECO:0000256" key="3">
    <source>
        <dbReference type="ARBA" id="ARBA00023163"/>
    </source>
</evidence>
<keyword evidence="6" id="KW-1185">Reference proteome</keyword>
<dbReference type="EMBL" id="JAIRAU010000056">
    <property type="protein sequence ID" value="MBZ5715240.1"/>
    <property type="molecule type" value="Genomic_DNA"/>
</dbReference>
<gene>
    <name evidence="5" type="ORF">K7C98_38905</name>
</gene>
<dbReference type="Proteomes" id="UP001139031">
    <property type="component" value="Unassembled WGS sequence"/>
</dbReference>
<evidence type="ECO:0000313" key="6">
    <source>
        <dbReference type="Proteomes" id="UP001139031"/>
    </source>
</evidence>
<dbReference type="InterPro" id="IPR018060">
    <property type="entry name" value="HTH_AraC"/>
</dbReference>
<name>A0ABS7U4K5_9BACT</name>
<dbReference type="Pfam" id="PF12833">
    <property type="entry name" value="HTH_18"/>
    <property type="match status" value="1"/>
</dbReference>
<keyword evidence="3" id="KW-0804">Transcription</keyword>
<dbReference type="InterPro" id="IPR050204">
    <property type="entry name" value="AraC_XylS_family_regulators"/>
</dbReference>
<dbReference type="PANTHER" id="PTHR46796">
    <property type="entry name" value="HTH-TYPE TRANSCRIPTIONAL ACTIVATOR RHAS-RELATED"/>
    <property type="match status" value="1"/>
</dbReference>
<dbReference type="SMART" id="SM00342">
    <property type="entry name" value="HTH_ARAC"/>
    <property type="match status" value="1"/>
</dbReference>
<organism evidence="5 6">
    <name type="scientific">Nannocystis pusilla</name>
    <dbReference type="NCBI Taxonomy" id="889268"/>
    <lineage>
        <taxon>Bacteria</taxon>
        <taxon>Pseudomonadati</taxon>
        <taxon>Myxococcota</taxon>
        <taxon>Polyangia</taxon>
        <taxon>Nannocystales</taxon>
        <taxon>Nannocystaceae</taxon>
        <taxon>Nannocystis</taxon>
    </lineage>
</organism>
<dbReference type="PROSITE" id="PS01124">
    <property type="entry name" value="HTH_ARAC_FAMILY_2"/>
    <property type="match status" value="1"/>
</dbReference>
<comment type="caution">
    <text evidence="5">The sequence shown here is derived from an EMBL/GenBank/DDBJ whole genome shotgun (WGS) entry which is preliminary data.</text>
</comment>
<reference evidence="5" key="1">
    <citation type="submission" date="2021-08" db="EMBL/GenBank/DDBJ databases">
        <authorList>
            <person name="Stevens D.C."/>
        </authorList>
    </citation>
    <scope>NUCLEOTIDE SEQUENCE</scope>
    <source>
        <strain evidence="5">DSM 53165</strain>
    </source>
</reference>
<keyword evidence="1" id="KW-0805">Transcription regulation</keyword>
<dbReference type="PANTHER" id="PTHR46796:SF15">
    <property type="entry name" value="BLL1074 PROTEIN"/>
    <property type="match status" value="1"/>
</dbReference>
<protein>
    <submittedName>
        <fullName evidence="5">Helix-turn-helix domain-containing protein</fullName>
    </submittedName>
</protein>
<evidence type="ECO:0000259" key="4">
    <source>
        <dbReference type="PROSITE" id="PS01124"/>
    </source>
</evidence>
<sequence>MLAPHRRARVTRSEAGDSRWEVATRELPAGLRAHVRGLLGYSEASALPRLQRQFPLPQVVVIIEFGPPIRVHDDAGVASTYAGGFVAGLHDRWSDTGHDGSQRGIQLNLTPIGARLLFGVALSELAGRIVHLDDLLPRAHRGLAGRLAGLAEWDDRFDMVESFIAARLAEARVEVNTVAWACRRIEASAGAVDIGRLAGELGYSGKHLIALFRDRVGVPPKLLARLVRFDHLVRRLRSGPPATWAELAAEFGFADQAHLTREIRSFTGVTPTSARPLLGDVLFA</sequence>
<evidence type="ECO:0000256" key="2">
    <source>
        <dbReference type="ARBA" id="ARBA00023125"/>
    </source>
</evidence>
<accession>A0ABS7U4K5</accession>
<dbReference type="RefSeq" id="WP_224196981.1">
    <property type="nucleotide sequence ID" value="NZ_JAIRAU010000056.1"/>
</dbReference>